<dbReference type="EMBL" id="MU860049">
    <property type="protein sequence ID" value="KAK4240016.1"/>
    <property type="molecule type" value="Genomic_DNA"/>
</dbReference>
<evidence type="ECO:0000313" key="3">
    <source>
        <dbReference type="Proteomes" id="UP001303760"/>
    </source>
</evidence>
<dbReference type="AlphaFoldDB" id="A0AAN7H8H3"/>
<feature type="compositionally biased region" description="Polar residues" evidence="1">
    <location>
        <begin position="18"/>
        <end position="34"/>
    </location>
</feature>
<accession>A0AAN7H8H3</accession>
<feature type="compositionally biased region" description="Acidic residues" evidence="1">
    <location>
        <begin position="48"/>
        <end position="61"/>
    </location>
</feature>
<feature type="compositionally biased region" description="Low complexity" evidence="1">
    <location>
        <begin position="98"/>
        <end position="114"/>
    </location>
</feature>
<reference evidence="2" key="1">
    <citation type="journal article" date="2023" name="Mol. Phylogenet. Evol.">
        <title>Genome-scale phylogeny and comparative genomics of the fungal order Sordariales.</title>
        <authorList>
            <person name="Hensen N."/>
            <person name="Bonometti L."/>
            <person name="Westerberg I."/>
            <person name="Brannstrom I.O."/>
            <person name="Guillou S."/>
            <person name="Cros-Aarteil S."/>
            <person name="Calhoun S."/>
            <person name="Haridas S."/>
            <person name="Kuo A."/>
            <person name="Mondo S."/>
            <person name="Pangilinan J."/>
            <person name="Riley R."/>
            <person name="LaButti K."/>
            <person name="Andreopoulos B."/>
            <person name="Lipzen A."/>
            <person name="Chen C."/>
            <person name="Yan M."/>
            <person name="Daum C."/>
            <person name="Ng V."/>
            <person name="Clum A."/>
            <person name="Steindorff A."/>
            <person name="Ohm R.A."/>
            <person name="Martin F."/>
            <person name="Silar P."/>
            <person name="Natvig D.O."/>
            <person name="Lalanne C."/>
            <person name="Gautier V."/>
            <person name="Ament-Velasquez S.L."/>
            <person name="Kruys A."/>
            <person name="Hutchinson M.I."/>
            <person name="Powell A.J."/>
            <person name="Barry K."/>
            <person name="Miller A.N."/>
            <person name="Grigoriev I.V."/>
            <person name="Debuchy R."/>
            <person name="Gladieux P."/>
            <person name="Hiltunen Thoren M."/>
            <person name="Johannesson H."/>
        </authorList>
    </citation>
    <scope>NUCLEOTIDE SEQUENCE</scope>
    <source>
        <strain evidence="2">CBS 532.94</strain>
    </source>
</reference>
<keyword evidence="3" id="KW-1185">Reference proteome</keyword>
<gene>
    <name evidence="2" type="ORF">C8A03DRAFT_31858</name>
</gene>
<protein>
    <submittedName>
        <fullName evidence="2">Uncharacterized protein</fullName>
    </submittedName>
</protein>
<evidence type="ECO:0000313" key="2">
    <source>
        <dbReference type="EMBL" id="KAK4240016.1"/>
    </source>
</evidence>
<feature type="region of interest" description="Disordered" evidence="1">
    <location>
        <begin position="1"/>
        <end position="114"/>
    </location>
</feature>
<sequence length="225" mass="23349">MPVPLPPTFSAGVHTKTRSPQRNGVNIPSGQVANASSDDSLSAPLALPEEDADGNNDEDADILFLPTPAHKPHIPESNGDSSSTERAATDETLTDPFNNNNNSNSNTSAAPSPPIAYAYPALPAHSQLTQDNMARHQRELAWLYTPTPAAWVTEAGMGTRLIRSPPASVAYSMLTTVASVGTGVSGASSGAAGLDRLESLQSSMLAGIQVFGVGAWCEDAVLGVE</sequence>
<name>A0AAN7H8H3_9PEZI</name>
<organism evidence="2 3">
    <name type="scientific">Achaetomium macrosporum</name>
    <dbReference type="NCBI Taxonomy" id="79813"/>
    <lineage>
        <taxon>Eukaryota</taxon>
        <taxon>Fungi</taxon>
        <taxon>Dikarya</taxon>
        <taxon>Ascomycota</taxon>
        <taxon>Pezizomycotina</taxon>
        <taxon>Sordariomycetes</taxon>
        <taxon>Sordariomycetidae</taxon>
        <taxon>Sordariales</taxon>
        <taxon>Chaetomiaceae</taxon>
        <taxon>Achaetomium</taxon>
    </lineage>
</organism>
<proteinExistence type="predicted"/>
<comment type="caution">
    <text evidence="2">The sequence shown here is derived from an EMBL/GenBank/DDBJ whole genome shotgun (WGS) entry which is preliminary data.</text>
</comment>
<reference evidence="2" key="2">
    <citation type="submission" date="2023-05" db="EMBL/GenBank/DDBJ databases">
        <authorList>
            <consortium name="Lawrence Berkeley National Laboratory"/>
            <person name="Steindorff A."/>
            <person name="Hensen N."/>
            <person name="Bonometti L."/>
            <person name="Westerberg I."/>
            <person name="Brannstrom I.O."/>
            <person name="Guillou S."/>
            <person name="Cros-Aarteil S."/>
            <person name="Calhoun S."/>
            <person name="Haridas S."/>
            <person name="Kuo A."/>
            <person name="Mondo S."/>
            <person name="Pangilinan J."/>
            <person name="Riley R."/>
            <person name="Labutti K."/>
            <person name="Andreopoulos B."/>
            <person name="Lipzen A."/>
            <person name="Chen C."/>
            <person name="Yanf M."/>
            <person name="Daum C."/>
            <person name="Ng V."/>
            <person name="Clum A."/>
            <person name="Ohm R."/>
            <person name="Martin F."/>
            <person name="Silar P."/>
            <person name="Natvig D."/>
            <person name="Lalanne C."/>
            <person name="Gautier V."/>
            <person name="Ament-Velasquez S.L."/>
            <person name="Kruys A."/>
            <person name="Hutchinson M.I."/>
            <person name="Powell A.J."/>
            <person name="Barry K."/>
            <person name="Miller A.N."/>
            <person name="Grigoriev I.V."/>
            <person name="Debuchy R."/>
            <person name="Gladieux P."/>
            <person name="Thoren M.H."/>
            <person name="Johannesson H."/>
        </authorList>
    </citation>
    <scope>NUCLEOTIDE SEQUENCE</scope>
    <source>
        <strain evidence="2">CBS 532.94</strain>
    </source>
</reference>
<evidence type="ECO:0000256" key="1">
    <source>
        <dbReference type="SAM" id="MobiDB-lite"/>
    </source>
</evidence>
<feature type="compositionally biased region" description="Low complexity" evidence="1">
    <location>
        <begin position="35"/>
        <end position="47"/>
    </location>
</feature>
<dbReference type="Proteomes" id="UP001303760">
    <property type="component" value="Unassembled WGS sequence"/>
</dbReference>